<keyword evidence="2" id="KW-1185">Reference proteome</keyword>
<dbReference type="Proteomes" id="UP000685013">
    <property type="component" value="Chromosome 3"/>
</dbReference>
<dbReference type="PANTHER" id="PTHR45589:SF1">
    <property type="entry name" value="WD REPEAT DOMAIN 62, ISOFORM G"/>
    <property type="match status" value="1"/>
</dbReference>
<dbReference type="PANTHER" id="PTHR45589">
    <property type="entry name" value="WD REPEAT DOMAIN 62, ISOFORM G"/>
    <property type="match status" value="1"/>
</dbReference>
<name>A0AAV6NVH0_9ROSI</name>
<reference evidence="1 2" key="1">
    <citation type="journal article" date="2021" name="Hortic Res">
        <title>The domestication of Cucurbita argyrosperma as revealed by the genome of its wild relative.</title>
        <authorList>
            <person name="Barrera-Redondo J."/>
            <person name="Sanchez-de la Vega G."/>
            <person name="Aguirre-Liguori J.A."/>
            <person name="Castellanos-Morales G."/>
            <person name="Gutierrez-Guerrero Y.T."/>
            <person name="Aguirre-Dugua X."/>
            <person name="Aguirre-Planter E."/>
            <person name="Tenaillon M.I."/>
            <person name="Lira-Saade R."/>
            <person name="Eguiarte L.E."/>
        </authorList>
    </citation>
    <scope>NUCLEOTIDE SEQUENCE [LARGE SCALE GENOMIC DNA]</scope>
    <source>
        <strain evidence="1">JBR-2021</strain>
    </source>
</reference>
<evidence type="ECO:0000313" key="1">
    <source>
        <dbReference type="EMBL" id="KAG6603602.1"/>
    </source>
</evidence>
<feature type="non-terminal residue" evidence="1">
    <location>
        <position position="1"/>
    </location>
</feature>
<comment type="caution">
    <text evidence="1">The sequence shown here is derived from an EMBL/GenBank/DDBJ whole genome shotgun (WGS) entry which is preliminary data.</text>
</comment>
<gene>
    <name evidence="1" type="ORF">SDJN03_04211</name>
</gene>
<accession>A0AAV6NVH0</accession>
<organism evidence="1 2">
    <name type="scientific">Cucurbita argyrosperma subsp. sororia</name>
    <dbReference type="NCBI Taxonomy" id="37648"/>
    <lineage>
        <taxon>Eukaryota</taxon>
        <taxon>Viridiplantae</taxon>
        <taxon>Streptophyta</taxon>
        <taxon>Embryophyta</taxon>
        <taxon>Tracheophyta</taxon>
        <taxon>Spermatophyta</taxon>
        <taxon>Magnoliopsida</taxon>
        <taxon>eudicotyledons</taxon>
        <taxon>Gunneridae</taxon>
        <taxon>Pentapetalae</taxon>
        <taxon>rosids</taxon>
        <taxon>fabids</taxon>
        <taxon>Cucurbitales</taxon>
        <taxon>Cucurbitaceae</taxon>
        <taxon>Cucurbiteae</taxon>
        <taxon>Cucurbita</taxon>
    </lineage>
</organism>
<sequence>MSPSLYDYNSAKNKHGFVSNVNSVNCVDLVECVVVMHNVDSGTQSHLLVPIRLCRPLSCVAISQDGRFVAAGEKSCCSLIADDQENAPLPPQFQFFSDHVLGSGKSCTSSLSGNSSDNRNTNGSHVSQETFWTRCAAKLPVYNGCSSGQASNDIDIGGDLTSKLLFSNVKSQKQATGGGIDAALSLKMVIYSSYIRAVCQCQNFDYVDEATNHSPSEKLRSQVLAEQELVGYLSEKVDEMLTKNLGSRSTLSRTVKNLKVGARRDFAKDATSYCQA</sequence>
<dbReference type="AlphaFoldDB" id="A0AAV6NVH0"/>
<evidence type="ECO:0000313" key="2">
    <source>
        <dbReference type="Proteomes" id="UP000685013"/>
    </source>
</evidence>
<proteinExistence type="predicted"/>
<dbReference type="EMBL" id="JAGKQH010000003">
    <property type="protein sequence ID" value="KAG6603602.1"/>
    <property type="molecule type" value="Genomic_DNA"/>
</dbReference>
<dbReference type="InterPro" id="IPR052779">
    <property type="entry name" value="WDR62"/>
</dbReference>
<protein>
    <submittedName>
        <fullName evidence="1">Uncharacterized protein</fullName>
    </submittedName>
</protein>